<reference evidence="1" key="1">
    <citation type="submission" date="2019-08" db="EMBL/GenBank/DDBJ databases">
        <authorList>
            <person name="Kucharzyk K."/>
            <person name="Murdoch R.W."/>
            <person name="Higgins S."/>
            <person name="Loffler F."/>
        </authorList>
    </citation>
    <scope>NUCLEOTIDE SEQUENCE</scope>
</reference>
<accession>A0A645G5H6</accession>
<organism evidence="1">
    <name type="scientific">bioreactor metagenome</name>
    <dbReference type="NCBI Taxonomy" id="1076179"/>
    <lineage>
        <taxon>unclassified sequences</taxon>
        <taxon>metagenomes</taxon>
        <taxon>ecological metagenomes</taxon>
    </lineage>
</organism>
<dbReference type="AlphaFoldDB" id="A0A645G5H6"/>
<protein>
    <submittedName>
        <fullName evidence="1">Uncharacterized protein</fullName>
    </submittedName>
</protein>
<evidence type="ECO:0000313" key="1">
    <source>
        <dbReference type="EMBL" id="MPN19394.1"/>
    </source>
</evidence>
<sequence>MQCSFGTGIGHHHRNLQQQTGISPQRCIIGRENHKKEVVITQIFNGNRMIYFSVGQHQQRSIGNAESFREIQRKLYRHNFGSIVQINGQSCLSTCTRLYGRKSNFILWLCIQAL</sequence>
<comment type="caution">
    <text evidence="1">The sequence shown here is derived from an EMBL/GenBank/DDBJ whole genome shotgun (WGS) entry which is preliminary data.</text>
</comment>
<name>A0A645G5H6_9ZZZZ</name>
<dbReference type="EMBL" id="VSSQ01066943">
    <property type="protein sequence ID" value="MPN19394.1"/>
    <property type="molecule type" value="Genomic_DNA"/>
</dbReference>
<gene>
    <name evidence="1" type="ORF">SDC9_166763</name>
</gene>
<proteinExistence type="predicted"/>